<gene>
    <name evidence="3" type="ORF">J0X12_00945</name>
</gene>
<dbReference type="PANTHER" id="PTHR43767:SF1">
    <property type="entry name" value="NONRIBOSOMAL PEPTIDE SYNTHASE PES1 (EUROFUNG)-RELATED"/>
    <property type="match status" value="1"/>
</dbReference>
<dbReference type="SUPFAM" id="SSF56801">
    <property type="entry name" value="Acetyl-CoA synthetase-like"/>
    <property type="match status" value="1"/>
</dbReference>
<dbReference type="InterPro" id="IPR020845">
    <property type="entry name" value="AMP-binding_CS"/>
</dbReference>
<dbReference type="RefSeq" id="WP_207041035.1">
    <property type="nucleotide sequence ID" value="NZ_JAFLNC010000001.1"/>
</dbReference>
<dbReference type="InterPro" id="IPR050237">
    <property type="entry name" value="ATP-dep_AMP-bd_enzyme"/>
</dbReference>
<accession>A0ABS3F0X4</accession>
<protein>
    <submittedName>
        <fullName evidence="3">Acyl-CoA synthetase</fullName>
    </submittedName>
</protein>
<keyword evidence="4" id="KW-1185">Reference proteome</keyword>
<dbReference type="EMBL" id="JAFLNC010000001">
    <property type="protein sequence ID" value="MBO0332160.1"/>
    <property type="molecule type" value="Genomic_DNA"/>
</dbReference>
<evidence type="ECO:0000259" key="2">
    <source>
        <dbReference type="Pfam" id="PF13193"/>
    </source>
</evidence>
<feature type="domain" description="AMP-dependent synthetase/ligase" evidence="1">
    <location>
        <begin position="42"/>
        <end position="425"/>
    </location>
</feature>
<feature type="domain" description="AMP-binding enzyme C-terminal" evidence="2">
    <location>
        <begin position="477"/>
        <end position="552"/>
    </location>
</feature>
<dbReference type="Gene3D" id="3.40.50.12780">
    <property type="entry name" value="N-terminal domain of ligase-like"/>
    <property type="match status" value="1"/>
</dbReference>
<dbReference type="PROSITE" id="PS00455">
    <property type="entry name" value="AMP_BINDING"/>
    <property type="match status" value="1"/>
</dbReference>
<name>A0ABS3F0X4_9PROT</name>
<evidence type="ECO:0000313" key="3">
    <source>
        <dbReference type="EMBL" id="MBO0332160.1"/>
    </source>
</evidence>
<reference evidence="3 4" key="1">
    <citation type="submission" date="2021-03" db="EMBL/GenBank/DDBJ databases">
        <title>Sneathiella sp. CAU 1612 isolated from Kang Won-do.</title>
        <authorList>
            <person name="Kim W."/>
        </authorList>
    </citation>
    <scope>NUCLEOTIDE SEQUENCE [LARGE SCALE GENOMIC DNA]</scope>
    <source>
        <strain evidence="3 4">CAU 1612</strain>
    </source>
</reference>
<dbReference type="PANTHER" id="PTHR43767">
    <property type="entry name" value="LONG-CHAIN-FATTY-ACID--COA LIGASE"/>
    <property type="match status" value="1"/>
</dbReference>
<dbReference type="NCBIfam" id="NF005714">
    <property type="entry name" value="PRK07529.1"/>
    <property type="match status" value="1"/>
</dbReference>
<dbReference type="InterPro" id="IPR042099">
    <property type="entry name" value="ANL_N_sf"/>
</dbReference>
<comment type="caution">
    <text evidence="3">The sequence shown here is derived from an EMBL/GenBank/DDBJ whole genome shotgun (WGS) entry which is preliminary data.</text>
</comment>
<proteinExistence type="predicted"/>
<dbReference type="Pfam" id="PF00501">
    <property type="entry name" value="AMP-binding"/>
    <property type="match status" value="1"/>
</dbReference>
<dbReference type="InterPro" id="IPR025110">
    <property type="entry name" value="AMP-bd_C"/>
</dbReference>
<dbReference type="Proteomes" id="UP000664761">
    <property type="component" value="Unassembled WGS sequence"/>
</dbReference>
<organism evidence="3 4">
    <name type="scientific">Sneathiella sedimenti</name>
    <dbReference type="NCBI Taxonomy" id="2816034"/>
    <lineage>
        <taxon>Bacteria</taxon>
        <taxon>Pseudomonadati</taxon>
        <taxon>Pseudomonadota</taxon>
        <taxon>Alphaproteobacteria</taxon>
        <taxon>Sneathiellales</taxon>
        <taxon>Sneathiellaceae</taxon>
        <taxon>Sneathiella</taxon>
    </lineage>
</organism>
<dbReference type="InterPro" id="IPR045851">
    <property type="entry name" value="AMP-bd_C_sf"/>
</dbReference>
<evidence type="ECO:0000259" key="1">
    <source>
        <dbReference type="Pfam" id="PF00501"/>
    </source>
</evidence>
<evidence type="ECO:0000313" key="4">
    <source>
        <dbReference type="Proteomes" id="UP000664761"/>
    </source>
</evidence>
<sequence length="628" mass="67169">MVEAISKFNLPFVSLADVEEFEKTPIEKWVPFQNVYEAFCTAVDQYAEKPALIALPPGDPMGDGKVITYRELLAKVNQTANLFISAGLKKGETVTYLIPLCPQAYFTMLGAETVGTVNAVNPLLEPKHILGIAEAANATIIIATGRALSPELWEKAAYVIERMPNLKAVYVLGGGAECDGRKIFPYDEMIAKQDASTINGPRNDSPDDIVGYYHTGGTTGVPKLAPHTNRMQLSQVAISGFGLGYSDADCLLAGLPMFHISGSIVVGLVPMLNGATLVLASPQGFRDPQVIGNYWRLVEKYGITVLGGVPTMMSALLNIPVGDADISTLRAGLTGGSAAPIEVLKAISDLSKVPMLEGYGMTEVTSFTTMQPQNGEARFGSVGLRLPFVDIEAAHIDESGTIERFAEPDEIGEIIMKGGCVMPGYVQSAYNQSAFTKDGWFRSGDLGRIDAEGYIWLTGRAKDIIIRSGHNIDPSIIEEALHEHPAVELAAAIGRPDTYAGEIPVAYVQLNPGATSTPEELKDFARERIPERAANPADLTIIDAMPLTGVGKIFKPALRHDAAVKVFSAELEPLRASGAVIAVSVDNHPVHGSVATISVTGGDKTTLGEQIAAKLGPYTLRHEVVWLD</sequence>
<dbReference type="Pfam" id="PF13193">
    <property type="entry name" value="AMP-binding_C"/>
    <property type="match status" value="1"/>
</dbReference>
<dbReference type="Gene3D" id="3.30.300.30">
    <property type="match status" value="1"/>
</dbReference>
<dbReference type="InterPro" id="IPR000873">
    <property type="entry name" value="AMP-dep_synth/lig_dom"/>
</dbReference>